<dbReference type="GO" id="GO:0006355">
    <property type="term" value="P:regulation of DNA-templated transcription"/>
    <property type="evidence" value="ECO:0007669"/>
    <property type="project" value="InterPro"/>
</dbReference>
<dbReference type="PROSITE" id="PS50043">
    <property type="entry name" value="HTH_LUXR_2"/>
    <property type="match status" value="2"/>
</dbReference>
<dbReference type="CDD" id="cd06170">
    <property type="entry name" value="LuxR_C_like"/>
    <property type="match status" value="1"/>
</dbReference>
<dbReference type="Proteomes" id="UP000294927">
    <property type="component" value="Unassembled WGS sequence"/>
</dbReference>
<gene>
    <name evidence="3" type="ORF">CLV71_109127</name>
</gene>
<dbReference type="Pfam" id="PF00196">
    <property type="entry name" value="GerE"/>
    <property type="match status" value="2"/>
</dbReference>
<dbReference type="Gene3D" id="3.40.50.2300">
    <property type="match status" value="2"/>
</dbReference>
<organism evidence="3 4">
    <name type="scientific">Actinophytocola oryzae</name>
    <dbReference type="NCBI Taxonomy" id="502181"/>
    <lineage>
        <taxon>Bacteria</taxon>
        <taxon>Bacillati</taxon>
        <taxon>Actinomycetota</taxon>
        <taxon>Actinomycetes</taxon>
        <taxon>Pseudonocardiales</taxon>
        <taxon>Pseudonocardiaceae</taxon>
    </lineage>
</organism>
<dbReference type="InterPro" id="IPR011006">
    <property type="entry name" value="CheY-like_superfamily"/>
</dbReference>
<dbReference type="InterPro" id="IPR016032">
    <property type="entry name" value="Sig_transdc_resp-reg_C-effctor"/>
</dbReference>
<evidence type="ECO:0000313" key="4">
    <source>
        <dbReference type="Proteomes" id="UP000294927"/>
    </source>
</evidence>
<evidence type="ECO:0000256" key="1">
    <source>
        <dbReference type="ARBA" id="ARBA00023125"/>
    </source>
</evidence>
<dbReference type="AlphaFoldDB" id="A0A4R7VF94"/>
<name>A0A4R7VF94_9PSEU</name>
<dbReference type="PANTHER" id="PTHR43214">
    <property type="entry name" value="TWO-COMPONENT RESPONSE REGULATOR"/>
    <property type="match status" value="1"/>
</dbReference>
<dbReference type="GO" id="GO:0003677">
    <property type="term" value="F:DNA binding"/>
    <property type="evidence" value="ECO:0007669"/>
    <property type="project" value="UniProtKB-KW"/>
</dbReference>
<dbReference type="Gene3D" id="1.10.10.10">
    <property type="entry name" value="Winged helix-like DNA-binding domain superfamily/Winged helix DNA-binding domain"/>
    <property type="match status" value="1"/>
</dbReference>
<dbReference type="SMART" id="SM00421">
    <property type="entry name" value="HTH_LUXR"/>
    <property type="match status" value="2"/>
</dbReference>
<proteinExistence type="predicted"/>
<dbReference type="EMBL" id="SOCP01000009">
    <property type="protein sequence ID" value="TDV47892.1"/>
    <property type="molecule type" value="Genomic_DNA"/>
</dbReference>
<reference evidence="3 4" key="1">
    <citation type="submission" date="2019-03" db="EMBL/GenBank/DDBJ databases">
        <title>Genomic Encyclopedia of Archaeal and Bacterial Type Strains, Phase II (KMG-II): from individual species to whole genera.</title>
        <authorList>
            <person name="Goeker M."/>
        </authorList>
    </citation>
    <scope>NUCLEOTIDE SEQUENCE [LARGE SCALE GENOMIC DNA]</scope>
    <source>
        <strain evidence="3 4">DSM 45499</strain>
    </source>
</reference>
<dbReference type="OrthoDB" id="3505224at2"/>
<feature type="domain" description="HTH luxR-type" evidence="2">
    <location>
        <begin position="133"/>
        <end position="198"/>
    </location>
</feature>
<keyword evidence="4" id="KW-1185">Reference proteome</keyword>
<evidence type="ECO:0000313" key="3">
    <source>
        <dbReference type="EMBL" id="TDV47892.1"/>
    </source>
</evidence>
<sequence>MATAPGQQNNLRVVIRSERRMFRDALTAWLRAQPEYAVVGHVGRLDDLVSLCRLRQPDVALVDVGSGHSGTDELRDCAALTTVVVVYESLSCADLGELCRVGVDTLLPCSHGLDALLVVLRRYLDGERDGPVRPAAGDGFTELERQIITLVGAGHTVHQIAQLLEASTSSVANTKRRIYRKLEVGSQGQAMARATALGIVARPAGRLLSSDPWRADVRDDVPGDMLPVVVRGTPGAAMQRTTTALLAGGLAVSSGVTLAGALVVLVDPAPSDWPEEGVPVVLVHSGQPSRAEILTALLRGVHAVMTADRVPADLVSACTLAVHGYVTIEAEAVRGVLEAIRAPSPDPGLPELTSRELDILRLIADGHTVRQTARALGIAAKTVENTQSRLYRKLGARNRSGALVAAHALGLLELREPVLGSWGGFAPQS</sequence>
<dbReference type="InterPro" id="IPR036388">
    <property type="entry name" value="WH-like_DNA-bd_sf"/>
</dbReference>
<protein>
    <submittedName>
        <fullName evidence="3">DNA-binding NarL/FixJ family response regulator</fullName>
    </submittedName>
</protein>
<dbReference type="PRINTS" id="PR00038">
    <property type="entry name" value="HTHLUXR"/>
</dbReference>
<comment type="caution">
    <text evidence="3">The sequence shown here is derived from an EMBL/GenBank/DDBJ whole genome shotgun (WGS) entry which is preliminary data.</text>
</comment>
<dbReference type="SUPFAM" id="SSF52172">
    <property type="entry name" value="CheY-like"/>
    <property type="match status" value="1"/>
</dbReference>
<evidence type="ECO:0000259" key="2">
    <source>
        <dbReference type="PROSITE" id="PS50043"/>
    </source>
</evidence>
<dbReference type="SUPFAM" id="SSF46894">
    <property type="entry name" value="C-terminal effector domain of the bipartite response regulators"/>
    <property type="match status" value="2"/>
</dbReference>
<keyword evidence="1 3" id="KW-0238">DNA-binding</keyword>
<dbReference type="InterPro" id="IPR000792">
    <property type="entry name" value="Tscrpt_reg_LuxR_C"/>
</dbReference>
<dbReference type="InterPro" id="IPR039420">
    <property type="entry name" value="WalR-like"/>
</dbReference>
<dbReference type="RefSeq" id="WP_133905182.1">
    <property type="nucleotide sequence ID" value="NZ_SOCP01000009.1"/>
</dbReference>
<feature type="domain" description="HTH luxR-type" evidence="2">
    <location>
        <begin position="345"/>
        <end position="410"/>
    </location>
</feature>
<accession>A0A4R7VF94</accession>